<dbReference type="EMBL" id="QZCE01000001">
    <property type="protein sequence ID" value="NEZ62006.1"/>
    <property type="molecule type" value="Genomic_DNA"/>
</dbReference>
<accession>A0A6M0S0T7</accession>
<evidence type="ECO:0000313" key="1">
    <source>
        <dbReference type="EMBL" id="NEZ62006.1"/>
    </source>
</evidence>
<dbReference type="AlphaFoldDB" id="A0A6M0S0T7"/>
<proteinExistence type="predicted"/>
<reference evidence="1 2" key="1">
    <citation type="journal article" date="2020" name="Microb. Ecol.">
        <title>Ecogenomics of the Marine Benthic Filamentous Cyanobacterium Adonisia.</title>
        <authorList>
            <person name="Walter J.M."/>
            <person name="Coutinho F.H."/>
            <person name="Leomil L."/>
            <person name="Hargreaves P.I."/>
            <person name="Campeao M.E."/>
            <person name="Vieira V.V."/>
            <person name="Silva B.S."/>
            <person name="Fistarol G.O."/>
            <person name="Salomon P.S."/>
            <person name="Sawabe T."/>
            <person name="Mino S."/>
            <person name="Hosokawa M."/>
            <person name="Miyashita H."/>
            <person name="Maruyama F."/>
            <person name="van Verk M.C."/>
            <person name="Dutilh B.E."/>
            <person name="Thompson C.C."/>
            <person name="Thompson F.L."/>
        </authorList>
    </citation>
    <scope>NUCLEOTIDE SEQUENCE [LARGE SCALE GENOMIC DNA]</scope>
    <source>
        <strain evidence="1 2">CCMR0082</strain>
    </source>
</reference>
<protein>
    <submittedName>
        <fullName evidence="1">Uncharacterized protein</fullName>
    </submittedName>
</protein>
<sequence>MKLTTQTTAIKESTVDVKEHFSLQDGMPCIDFVVGGYLVARQVSHQQPVGQAFRLINKLYVPDEPMEYKTGAEVDVSGIAPDVTTPKPFIGVVVPQVANKKTKQDA</sequence>
<organism evidence="1 2">
    <name type="scientific">Adonisia turfae CCMR0082</name>
    <dbReference type="NCBI Taxonomy" id="2304604"/>
    <lineage>
        <taxon>Bacteria</taxon>
        <taxon>Bacillati</taxon>
        <taxon>Cyanobacteriota</taxon>
        <taxon>Adonisia</taxon>
        <taxon>Adonisia turfae</taxon>
    </lineage>
</organism>
<comment type="caution">
    <text evidence="1">The sequence shown here is derived from an EMBL/GenBank/DDBJ whole genome shotgun (WGS) entry which is preliminary data.</text>
</comment>
<dbReference type="RefSeq" id="WP_163660115.1">
    <property type="nucleotide sequence ID" value="NZ_QZCE01000001.1"/>
</dbReference>
<gene>
    <name evidence="1" type="ORF">D0962_04320</name>
</gene>
<name>A0A6M0S0T7_9CYAN</name>
<evidence type="ECO:0000313" key="2">
    <source>
        <dbReference type="Proteomes" id="UP000473574"/>
    </source>
</evidence>
<dbReference type="Proteomes" id="UP000473574">
    <property type="component" value="Unassembled WGS sequence"/>
</dbReference>